<protein>
    <submittedName>
        <fullName evidence="2">Pimeloyl-ACP methyl ester carboxylesterase</fullName>
    </submittedName>
</protein>
<dbReference type="RefSeq" id="WP_073085932.1">
    <property type="nucleotide sequence ID" value="NZ_FQWS01000002.1"/>
</dbReference>
<accession>A0A1M5SSE5</accession>
<dbReference type="EMBL" id="FQWS01000002">
    <property type="protein sequence ID" value="SHH41390.1"/>
    <property type="molecule type" value="Genomic_DNA"/>
</dbReference>
<dbReference type="PANTHER" id="PTHR43265:SF1">
    <property type="entry name" value="ESTERASE ESTD"/>
    <property type="match status" value="1"/>
</dbReference>
<dbReference type="PANTHER" id="PTHR43265">
    <property type="entry name" value="ESTERASE ESTD"/>
    <property type="match status" value="1"/>
</dbReference>
<organism evidence="2 3">
    <name type="scientific">Winogradskyella jejuensis</name>
    <dbReference type="NCBI Taxonomy" id="1089305"/>
    <lineage>
        <taxon>Bacteria</taxon>
        <taxon>Pseudomonadati</taxon>
        <taxon>Bacteroidota</taxon>
        <taxon>Flavobacteriia</taxon>
        <taxon>Flavobacteriales</taxon>
        <taxon>Flavobacteriaceae</taxon>
        <taxon>Winogradskyella</taxon>
    </lineage>
</organism>
<dbReference type="Gene3D" id="3.40.50.1820">
    <property type="entry name" value="alpha/beta hydrolase"/>
    <property type="match status" value="1"/>
</dbReference>
<name>A0A1M5SSE5_9FLAO</name>
<proteinExistence type="predicted"/>
<dbReference type="Proteomes" id="UP000184522">
    <property type="component" value="Unassembled WGS sequence"/>
</dbReference>
<dbReference type="AlphaFoldDB" id="A0A1M5SSE5"/>
<dbReference type="OrthoDB" id="9809549at2"/>
<dbReference type="InterPro" id="IPR022742">
    <property type="entry name" value="Hydrolase_4"/>
</dbReference>
<dbReference type="STRING" id="1089305.SAMN05444148_1954"/>
<evidence type="ECO:0000259" key="1">
    <source>
        <dbReference type="Pfam" id="PF12146"/>
    </source>
</evidence>
<dbReference type="InterPro" id="IPR029058">
    <property type="entry name" value="AB_hydrolase_fold"/>
</dbReference>
<dbReference type="GO" id="GO:0052689">
    <property type="term" value="F:carboxylic ester hydrolase activity"/>
    <property type="evidence" value="ECO:0007669"/>
    <property type="project" value="TreeGrafter"/>
</dbReference>
<dbReference type="Pfam" id="PF12146">
    <property type="entry name" value="Hydrolase_4"/>
    <property type="match status" value="1"/>
</dbReference>
<reference evidence="3" key="1">
    <citation type="submission" date="2016-11" db="EMBL/GenBank/DDBJ databases">
        <authorList>
            <person name="Varghese N."/>
            <person name="Submissions S."/>
        </authorList>
    </citation>
    <scope>NUCLEOTIDE SEQUENCE [LARGE SCALE GENOMIC DNA]</scope>
    <source>
        <strain evidence="3">DSM 25330</strain>
    </source>
</reference>
<evidence type="ECO:0000313" key="3">
    <source>
        <dbReference type="Proteomes" id="UP000184522"/>
    </source>
</evidence>
<gene>
    <name evidence="2" type="ORF">SAMN05444148_1954</name>
</gene>
<evidence type="ECO:0000313" key="2">
    <source>
        <dbReference type="EMBL" id="SHH41390.1"/>
    </source>
</evidence>
<sequence length="452" mass="51826">MKKILLLFLIILPLQISSQQSKEIEDALIGYWEGAFIKNNAYQKIDIKFRKSGDKIFGLQIMEEWHPSYGEFEVPVKIDSLNLISFGTGYGKAELKLDKNNLELVGAMDGINPTVYLHFKKTANPPKNYNVEEIKFDSGTVKLNGHLHIPKIKKHKTAIVLVSGRGCYSEETQFNLYAKVLREYGITVLAYQKRGTGKSTGDCSKATIKDLADDLIEAKRFLSKHPNDYKHIGVLGTSAGGWTMVKAEESTNFDFMISIVGPSTSVKDQQFQSMKYGHEFYGLSNSALKSLSRYTELMFSAKNSKKDYEEMQELLKVSETENWKQLLDDTDIPTSAKEIKNLWVRRHNFNPKNILKSYKKPFLGIYGERDWIVPAKENIESLQDYFSGRTNLLTTIEAYDAEHGMEMRARQIKLDNTLNFLGGNHSYWHFYRISPSVKIEMIDFLKKHNFID</sequence>
<keyword evidence="3" id="KW-1185">Reference proteome</keyword>
<dbReference type="InterPro" id="IPR053145">
    <property type="entry name" value="AB_hydrolase_Est10"/>
</dbReference>
<feature type="domain" description="Serine aminopeptidase S33" evidence="1">
    <location>
        <begin position="154"/>
        <end position="378"/>
    </location>
</feature>
<dbReference type="SUPFAM" id="SSF53474">
    <property type="entry name" value="alpha/beta-Hydrolases"/>
    <property type="match status" value="1"/>
</dbReference>